<dbReference type="STRING" id="1111738.GCA_000427905_03339"/>
<gene>
    <name evidence="6" type="ORF">DIU77_00520</name>
    <name evidence="5" type="ORF">DIU77_010235</name>
</gene>
<dbReference type="PANTHER" id="PTHR43537">
    <property type="entry name" value="TRANSCRIPTIONAL REGULATOR, GNTR FAMILY"/>
    <property type="match status" value="1"/>
</dbReference>
<evidence type="ECO:0000313" key="7">
    <source>
        <dbReference type="Proteomes" id="UP000249324"/>
    </source>
</evidence>
<dbReference type="SUPFAM" id="SSF46785">
    <property type="entry name" value="Winged helix' DNA-binding domain"/>
    <property type="match status" value="1"/>
</dbReference>
<evidence type="ECO:0000256" key="2">
    <source>
        <dbReference type="ARBA" id="ARBA00023125"/>
    </source>
</evidence>
<keyword evidence="1" id="KW-0805">Transcription regulation</keyword>
<reference evidence="5 7" key="3">
    <citation type="journal article" date="2021" name="BMC Genomics">
        <title>Genome-resolved metagenome and metatranscriptome analyses of thermophilic composting reveal key bacterial players and their metabolic interactions.</title>
        <authorList>
            <person name="Braga L.P.P."/>
            <person name="Pereira R.V."/>
            <person name="Martins L.F."/>
            <person name="Moura L.M.S."/>
            <person name="Sanchez F.B."/>
            <person name="Patane J.S.L."/>
            <person name="da Silva A.M."/>
            <person name="Setubal J.C."/>
        </authorList>
    </citation>
    <scope>NUCLEOTIDE SEQUENCE [LARGE SCALE GENOMIC DNA]</scope>
    <source>
        <strain evidence="5">ZC4RG45</strain>
    </source>
</reference>
<protein>
    <submittedName>
        <fullName evidence="6">FadR family transcriptional regulator</fullName>
    </submittedName>
    <submittedName>
        <fullName evidence="5">FadR/GntR family transcriptional regulator</fullName>
    </submittedName>
</protein>
<evidence type="ECO:0000259" key="4">
    <source>
        <dbReference type="PROSITE" id="PS50949"/>
    </source>
</evidence>
<keyword evidence="3" id="KW-0804">Transcription</keyword>
<dbReference type="InterPro" id="IPR036388">
    <property type="entry name" value="WH-like_DNA-bd_sf"/>
</dbReference>
<dbReference type="PROSITE" id="PS50949">
    <property type="entry name" value="HTH_GNTR"/>
    <property type="match status" value="1"/>
</dbReference>
<dbReference type="EMBL" id="QGUI01000010">
    <property type="protein sequence ID" value="PZN01485.1"/>
    <property type="molecule type" value="Genomic_DNA"/>
</dbReference>
<reference evidence="6" key="2">
    <citation type="submission" date="2018-05" db="EMBL/GenBank/DDBJ databases">
        <authorList>
            <person name="Lanie J.A."/>
            <person name="Ng W.-L."/>
            <person name="Kazmierczak K.M."/>
            <person name="Andrzejewski T.M."/>
            <person name="Davidsen T.M."/>
            <person name="Wayne K.J."/>
            <person name="Tettelin H."/>
            <person name="Glass J.I."/>
            <person name="Rusch D."/>
            <person name="Podicherti R."/>
            <person name="Tsui H.-C.T."/>
            <person name="Winkler M.E."/>
        </authorList>
    </citation>
    <scope>NUCLEOTIDE SEQUENCE</scope>
    <source>
        <strain evidence="6">ZC4RG45</strain>
    </source>
</reference>
<dbReference type="InterPro" id="IPR011711">
    <property type="entry name" value="GntR_C"/>
</dbReference>
<dbReference type="GO" id="GO:0003677">
    <property type="term" value="F:DNA binding"/>
    <property type="evidence" value="ECO:0007669"/>
    <property type="project" value="UniProtKB-KW"/>
</dbReference>
<dbReference type="GO" id="GO:0003700">
    <property type="term" value="F:DNA-binding transcription factor activity"/>
    <property type="evidence" value="ECO:0007669"/>
    <property type="project" value="InterPro"/>
</dbReference>
<dbReference type="InterPro" id="IPR000524">
    <property type="entry name" value="Tscrpt_reg_HTH_GntR"/>
</dbReference>
<reference evidence="5" key="1">
    <citation type="submission" date="2018-05" db="EMBL/GenBank/DDBJ databases">
        <authorList>
            <person name="Moura L."/>
            <person name="Setubal J.C."/>
        </authorList>
    </citation>
    <scope>NUCLEOTIDE SEQUENCE</scope>
    <source>
        <strain evidence="5">ZC4RG45</strain>
    </source>
</reference>
<dbReference type="Proteomes" id="UP000249324">
    <property type="component" value="Unassembled WGS sequence"/>
</dbReference>
<dbReference type="InterPro" id="IPR008920">
    <property type="entry name" value="TF_FadR/GntR_C"/>
</dbReference>
<dbReference type="SMART" id="SM00895">
    <property type="entry name" value="FCD"/>
    <property type="match status" value="1"/>
</dbReference>
<accession>A0A2W4JR01</accession>
<proteinExistence type="predicted"/>
<evidence type="ECO:0000313" key="6">
    <source>
        <dbReference type="EMBL" id="PZN01485.1"/>
    </source>
</evidence>
<keyword evidence="2" id="KW-0238">DNA-binding</keyword>
<reference evidence="5" key="4">
    <citation type="submission" date="2023-08" db="EMBL/GenBank/DDBJ databases">
        <authorList>
            <person name="Guima S.E.S."/>
            <person name="Martins L.F."/>
            <person name="Silva A.M."/>
            <person name="Setubal J.C."/>
        </authorList>
    </citation>
    <scope>NUCLEOTIDE SEQUENCE</scope>
    <source>
        <strain evidence="5">ZC4RG45</strain>
    </source>
</reference>
<name>A0A2W4JR01_9PSEU</name>
<dbReference type="Pfam" id="PF00392">
    <property type="entry name" value="GntR"/>
    <property type="match status" value="1"/>
</dbReference>
<dbReference type="Gene3D" id="1.10.10.10">
    <property type="entry name" value="Winged helix-like DNA-binding domain superfamily/Winged helix DNA-binding domain"/>
    <property type="match status" value="1"/>
</dbReference>
<dbReference type="CDD" id="cd07377">
    <property type="entry name" value="WHTH_GntR"/>
    <property type="match status" value="1"/>
</dbReference>
<dbReference type="Gene3D" id="1.20.120.530">
    <property type="entry name" value="GntR ligand-binding domain-like"/>
    <property type="match status" value="1"/>
</dbReference>
<sequence>MASELGSRKRLPEILADTLQEEILQLRVGDRLPTEPELAERFGVSRTVVRETARLLVQRGLVTVKPGRGMTVAEFDGRLIADQYGLLLRLSEGSFEQLLELRLVLEVEMAVFAAARRSEEHLAGLREANRKLAASIGTDRFLDADLSFHEILAEASGNPFFALVIRPVNSFLRRVYRDSPGYPSEASHTVREHEEIADAIAAGDPSRARFASENHLRRVMRHADVLVGESDKERRRRPSG</sequence>
<dbReference type="PANTHER" id="PTHR43537:SF44">
    <property type="entry name" value="GNTR FAMILY REGULATORY PROTEIN"/>
    <property type="match status" value="1"/>
</dbReference>
<evidence type="ECO:0000313" key="5">
    <source>
        <dbReference type="EMBL" id="MFO7192605.1"/>
    </source>
</evidence>
<dbReference type="EMBL" id="QGUI02000113">
    <property type="protein sequence ID" value="MFO7192605.1"/>
    <property type="molecule type" value="Genomic_DNA"/>
</dbReference>
<dbReference type="SUPFAM" id="SSF48008">
    <property type="entry name" value="GntR ligand-binding domain-like"/>
    <property type="match status" value="1"/>
</dbReference>
<organism evidence="6">
    <name type="scientific">Thermocrispum agreste</name>
    <dbReference type="NCBI Taxonomy" id="37925"/>
    <lineage>
        <taxon>Bacteria</taxon>
        <taxon>Bacillati</taxon>
        <taxon>Actinomycetota</taxon>
        <taxon>Actinomycetes</taxon>
        <taxon>Pseudonocardiales</taxon>
        <taxon>Pseudonocardiaceae</taxon>
        <taxon>Thermocrispum</taxon>
    </lineage>
</organism>
<dbReference type="SMART" id="SM00345">
    <property type="entry name" value="HTH_GNTR"/>
    <property type="match status" value="1"/>
</dbReference>
<dbReference type="InterPro" id="IPR036390">
    <property type="entry name" value="WH_DNA-bd_sf"/>
</dbReference>
<dbReference type="PRINTS" id="PR00035">
    <property type="entry name" value="HTHGNTR"/>
</dbReference>
<feature type="domain" description="HTH gntR-type" evidence="4">
    <location>
        <begin position="9"/>
        <end position="75"/>
    </location>
</feature>
<dbReference type="AlphaFoldDB" id="A0A2W4JR01"/>
<dbReference type="Pfam" id="PF07729">
    <property type="entry name" value="FCD"/>
    <property type="match status" value="1"/>
</dbReference>
<evidence type="ECO:0000256" key="3">
    <source>
        <dbReference type="ARBA" id="ARBA00023163"/>
    </source>
</evidence>
<comment type="caution">
    <text evidence="6">The sequence shown here is derived from an EMBL/GenBank/DDBJ whole genome shotgun (WGS) entry which is preliminary data.</text>
</comment>
<evidence type="ECO:0000256" key="1">
    <source>
        <dbReference type="ARBA" id="ARBA00023015"/>
    </source>
</evidence>